<keyword evidence="2" id="KW-1185">Reference proteome</keyword>
<evidence type="ECO:0000313" key="2">
    <source>
        <dbReference type="Proteomes" id="UP000094412"/>
    </source>
</evidence>
<dbReference type="AlphaFoldDB" id="A0A1C2E4Y7"/>
<gene>
    <name evidence="1" type="ORF">QV13_05600</name>
</gene>
<proteinExistence type="predicted"/>
<dbReference type="Proteomes" id="UP000094412">
    <property type="component" value="Unassembled WGS sequence"/>
</dbReference>
<dbReference type="RefSeq" id="WP_024926385.1">
    <property type="nucleotide sequence ID" value="NZ_MDEO01000027.1"/>
</dbReference>
<comment type="caution">
    <text evidence="1">The sequence shown here is derived from an EMBL/GenBank/DDBJ whole genome shotgun (WGS) entry which is preliminary data.</text>
</comment>
<dbReference type="OrthoDB" id="8101535at2"/>
<name>A0A1C2E4Y7_9HYPH</name>
<organism evidence="1 2">
    <name type="scientific">Mesorhizobium hungaricum</name>
    <dbReference type="NCBI Taxonomy" id="1566387"/>
    <lineage>
        <taxon>Bacteria</taxon>
        <taxon>Pseudomonadati</taxon>
        <taxon>Pseudomonadota</taxon>
        <taxon>Alphaproteobacteria</taxon>
        <taxon>Hyphomicrobiales</taxon>
        <taxon>Phyllobacteriaceae</taxon>
        <taxon>Mesorhizobium</taxon>
    </lineage>
</organism>
<sequence length="255" mass="28181">MDWDVAIERNREALKRILAMLVAMVGLADGETTLPRRSHRAILALLRPVEAAARRLVIVVARDLVVSPRPRKVKPLPDTVFVRTGKGTGIVLPYGVKPSAILPNLVLRRAAPRTVALPLLDPLPKWPGGRHRQVGGVPRILAPGYSEPRFIPGRCRLSPDDRIDATRLALRLQAVGRALDDLPREARRFARWRRRAAAAGAQNLESGAAGKVRRVWPLRPGCPPGSCRGPAHQVHEVLADLQYFAFRALERRDSS</sequence>
<dbReference type="EMBL" id="MDEO01000027">
    <property type="protein sequence ID" value="OCX22048.1"/>
    <property type="molecule type" value="Genomic_DNA"/>
</dbReference>
<protein>
    <submittedName>
        <fullName evidence="1">Uncharacterized protein</fullName>
    </submittedName>
</protein>
<evidence type="ECO:0000313" key="1">
    <source>
        <dbReference type="EMBL" id="OCX22048.1"/>
    </source>
</evidence>
<reference evidence="1 2" key="1">
    <citation type="submission" date="2016-08" db="EMBL/GenBank/DDBJ databases">
        <title>Whole genome sequence of Mesorhizobium sp. strain UASWS1009 isolated from industrial sewage.</title>
        <authorList>
            <person name="Crovadore J."/>
            <person name="Calmin G."/>
            <person name="Chablais R."/>
            <person name="Cochard B."/>
            <person name="Lefort F."/>
        </authorList>
    </citation>
    <scope>NUCLEOTIDE SEQUENCE [LARGE SCALE GENOMIC DNA]</scope>
    <source>
        <strain evidence="1 2">UASWS1009</strain>
    </source>
</reference>
<accession>A0A1C2E4Y7</accession>